<dbReference type="Gene3D" id="3.40.50.410">
    <property type="entry name" value="von Willebrand factor, type A domain"/>
    <property type="match status" value="1"/>
</dbReference>
<keyword evidence="4" id="KW-1185">Reference proteome</keyword>
<feature type="transmembrane region" description="Helical" evidence="1">
    <location>
        <begin position="12"/>
        <end position="34"/>
    </location>
</feature>
<keyword evidence="1" id="KW-1133">Transmembrane helix</keyword>
<organism evidence="3 4">
    <name type="scientific">Corynebacterium pseudopelargi</name>
    <dbReference type="NCBI Taxonomy" id="2080757"/>
    <lineage>
        <taxon>Bacteria</taxon>
        <taxon>Bacillati</taxon>
        <taxon>Actinomycetota</taxon>
        <taxon>Actinomycetes</taxon>
        <taxon>Mycobacteriales</taxon>
        <taxon>Corynebacteriaceae</taxon>
        <taxon>Corynebacterium</taxon>
    </lineage>
</organism>
<dbReference type="Proteomes" id="UP000271426">
    <property type="component" value="Chromosome"/>
</dbReference>
<evidence type="ECO:0000256" key="1">
    <source>
        <dbReference type="SAM" id="Phobius"/>
    </source>
</evidence>
<keyword evidence="1" id="KW-0812">Transmembrane</keyword>
<proteinExistence type="predicted"/>
<dbReference type="RefSeq" id="WP_123960253.1">
    <property type="nucleotide sequence ID" value="NZ_CP033898.1"/>
</dbReference>
<dbReference type="AlphaFoldDB" id="A0A3G6IZ37"/>
<reference evidence="3 4" key="1">
    <citation type="submission" date="2018-11" db="EMBL/GenBank/DDBJ databases">
        <authorList>
            <person name="Kleinhagauer T."/>
            <person name="Glaeser S.P."/>
            <person name="Spergser J."/>
            <person name="Ruckert C."/>
            <person name="Kaempfer P."/>
            <person name="Busse H.-J."/>
        </authorList>
    </citation>
    <scope>NUCLEOTIDE SEQUENCE [LARGE SCALE GENOMIC DNA]</scope>
    <source>
        <strain evidence="3 4">812CH</strain>
    </source>
</reference>
<dbReference type="OrthoDB" id="4427980at2"/>
<dbReference type="InterPro" id="IPR036465">
    <property type="entry name" value="vWFA_dom_sf"/>
</dbReference>
<dbReference type="SUPFAM" id="SSF53300">
    <property type="entry name" value="vWA-like"/>
    <property type="match status" value="1"/>
</dbReference>
<sequence length="446" mass="47441">MGQHSSGKPNYRLSQGLLITVLAVILVIAAVLLWSNQRIRSDEEHRAQECIEGELVVPVATHGMIDAEDLVQRFAQANLQTQDFCLTPQLVDDPAQASLLLSAETDQTIQDVLARAERNAASKQWPIIATLPVGIADQSGQAWDAQMNLRYPTSPDAVASAILAEQKFGDFDATYAALEQDRGLDIGQASEQDLPYAASQGFAAPGWQFQAAEGIEMPVRAVVLTANDQVSEQAQRGADALVQEFQLDQAKQLDPTVVEVLNAFGSPLQTTQRSQDTLFVLDTSDASAPWATQARNAISDAVQALGTEHDAALMNYSSPLNPGVLKGWRSNVLFDQDLSISQAVQALGVGGVPQTHEALLAALDIAQAHGQPTTVVLLSTGSVDDAAVNEALARAAEQQIHVHLIQLGNAEDAELASAIEGNGGSVSRVEDPAELDMAVHRAVGLS</sequence>
<gene>
    <name evidence="3" type="ORF">CPPEL_05955</name>
</gene>
<evidence type="ECO:0000313" key="3">
    <source>
        <dbReference type="EMBL" id="AZA09310.1"/>
    </source>
</evidence>
<dbReference type="SMART" id="SM00327">
    <property type="entry name" value="VWA"/>
    <property type="match status" value="1"/>
</dbReference>
<feature type="domain" description="VWFA" evidence="2">
    <location>
        <begin position="276"/>
        <end position="443"/>
    </location>
</feature>
<protein>
    <recommendedName>
        <fullName evidence="2">VWFA domain-containing protein</fullName>
    </recommendedName>
</protein>
<dbReference type="PROSITE" id="PS50234">
    <property type="entry name" value="VWFA"/>
    <property type="match status" value="1"/>
</dbReference>
<dbReference type="Pfam" id="PF00092">
    <property type="entry name" value="VWA"/>
    <property type="match status" value="1"/>
</dbReference>
<evidence type="ECO:0000259" key="2">
    <source>
        <dbReference type="PROSITE" id="PS50234"/>
    </source>
</evidence>
<keyword evidence="1" id="KW-0472">Membrane</keyword>
<name>A0A3G6IZ37_9CORY</name>
<dbReference type="KEGG" id="cpso:CPPEL_05955"/>
<dbReference type="EMBL" id="CP033898">
    <property type="protein sequence ID" value="AZA09310.1"/>
    <property type="molecule type" value="Genomic_DNA"/>
</dbReference>
<accession>A0A3G6IZ37</accession>
<dbReference type="InterPro" id="IPR002035">
    <property type="entry name" value="VWF_A"/>
</dbReference>
<evidence type="ECO:0000313" key="4">
    <source>
        <dbReference type="Proteomes" id="UP000271426"/>
    </source>
</evidence>